<organism evidence="1 2">
    <name type="scientific">Scylla paramamosain</name>
    <name type="common">Mud crab</name>
    <dbReference type="NCBI Taxonomy" id="85552"/>
    <lineage>
        <taxon>Eukaryota</taxon>
        <taxon>Metazoa</taxon>
        <taxon>Ecdysozoa</taxon>
        <taxon>Arthropoda</taxon>
        <taxon>Crustacea</taxon>
        <taxon>Multicrustacea</taxon>
        <taxon>Malacostraca</taxon>
        <taxon>Eumalacostraca</taxon>
        <taxon>Eucarida</taxon>
        <taxon>Decapoda</taxon>
        <taxon>Pleocyemata</taxon>
        <taxon>Brachyura</taxon>
        <taxon>Eubrachyura</taxon>
        <taxon>Portunoidea</taxon>
        <taxon>Portunidae</taxon>
        <taxon>Portuninae</taxon>
        <taxon>Scylla</taxon>
    </lineage>
</organism>
<sequence length="109" mass="12006">MTWLTVRCLSWPGEQRWRRIQTHSNRSGGIETCASCVPGGLRVELKLLMPPSWRQDCNIQVSKVVAVASSPSTGTIPTPPPQMAPCSASFLYCPCSKWSVSLCLHCTDQ</sequence>
<dbReference type="EMBL" id="JARAKH010000009">
    <property type="protein sequence ID" value="KAK8400918.1"/>
    <property type="molecule type" value="Genomic_DNA"/>
</dbReference>
<evidence type="ECO:0000313" key="1">
    <source>
        <dbReference type="EMBL" id="KAK8400918.1"/>
    </source>
</evidence>
<evidence type="ECO:0000313" key="2">
    <source>
        <dbReference type="Proteomes" id="UP001487740"/>
    </source>
</evidence>
<dbReference type="AlphaFoldDB" id="A0AAW0ULB3"/>
<keyword evidence="2" id="KW-1185">Reference proteome</keyword>
<accession>A0AAW0ULB3</accession>
<protein>
    <submittedName>
        <fullName evidence="1">Uncharacterized protein</fullName>
    </submittedName>
</protein>
<dbReference type="Proteomes" id="UP001487740">
    <property type="component" value="Unassembled WGS sequence"/>
</dbReference>
<comment type="caution">
    <text evidence="1">The sequence shown here is derived from an EMBL/GenBank/DDBJ whole genome shotgun (WGS) entry which is preliminary data.</text>
</comment>
<proteinExistence type="predicted"/>
<gene>
    <name evidence="1" type="ORF">O3P69_002589</name>
</gene>
<name>A0AAW0ULB3_SCYPA</name>
<reference evidence="1 2" key="1">
    <citation type="submission" date="2023-03" db="EMBL/GenBank/DDBJ databases">
        <title>High-quality genome of Scylla paramamosain provides insights in environmental adaptation.</title>
        <authorList>
            <person name="Zhang L."/>
        </authorList>
    </citation>
    <scope>NUCLEOTIDE SEQUENCE [LARGE SCALE GENOMIC DNA]</scope>
    <source>
        <strain evidence="1">LZ_2023a</strain>
        <tissue evidence="1">Muscle</tissue>
    </source>
</reference>